<feature type="chain" id="PRO_5017849359" evidence="9">
    <location>
        <begin position="27"/>
        <end position="276"/>
    </location>
</feature>
<evidence type="ECO:0000256" key="9">
    <source>
        <dbReference type="RuleBase" id="RU362126"/>
    </source>
</evidence>
<evidence type="ECO:0000256" key="3">
    <source>
        <dbReference type="ARBA" id="ARBA00022723"/>
    </source>
</evidence>
<evidence type="ECO:0000256" key="6">
    <source>
        <dbReference type="ARBA" id="ARBA00022737"/>
    </source>
</evidence>
<evidence type="ECO:0000256" key="5">
    <source>
        <dbReference type="ARBA" id="ARBA00022734"/>
    </source>
</evidence>
<keyword evidence="3" id="KW-0479">Metal-binding</keyword>
<evidence type="ECO:0000256" key="1">
    <source>
        <dbReference type="ARBA" id="ARBA00004240"/>
    </source>
</evidence>
<evidence type="ECO:0000256" key="4">
    <source>
        <dbReference type="ARBA" id="ARBA00022729"/>
    </source>
</evidence>
<evidence type="ECO:0000313" key="11">
    <source>
        <dbReference type="Ensembl" id="ENSORLP00015009725.1"/>
    </source>
</evidence>
<feature type="compositionally biased region" description="Acidic residues" evidence="10">
    <location>
        <begin position="193"/>
        <end position="203"/>
    </location>
</feature>
<feature type="signal peptide" evidence="9">
    <location>
        <begin position="1"/>
        <end position="26"/>
    </location>
</feature>
<evidence type="ECO:0000256" key="7">
    <source>
        <dbReference type="ARBA" id="ARBA00022824"/>
    </source>
</evidence>
<evidence type="ECO:0000313" key="12">
    <source>
        <dbReference type="Proteomes" id="UP000265200"/>
    </source>
</evidence>
<organism evidence="11 12">
    <name type="scientific">Oryzias latipes</name>
    <name type="common">Japanese rice fish</name>
    <name type="synonym">Japanese killifish</name>
    <dbReference type="NCBI Taxonomy" id="8090"/>
    <lineage>
        <taxon>Eukaryota</taxon>
        <taxon>Metazoa</taxon>
        <taxon>Chordata</taxon>
        <taxon>Craniata</taxon>
        <taxon>Vertebrata</taxon>
        <taxon>Euteleostomi</taxon>
        <taxon>Actinopterygii</taxon>
        <taxon>Neopterygii</taxon>
        <taxon>Teleostei</taxon>
        <taxon>Neoteleostei</taxon>
        <taxon>Acanthomorphata</taxon>
        <taxon>Ovalentaria</taxon>
        <taxon>Atherinomorphae</taxon>
        <taxon>Beloniformes</taxon>
        <taxon>Adrianichthyidae</taxon>
        <taxon>Oryziinae</taxon>
        <taxon>Oryzias</taxon>
    </lineage>
</organism>
<feature type="compositionally biased region" description="Acidic residues" evidence="10">
    <location>
        <begin position="234"/>
        <end position="247"/>
    </location>
</feature>
<keyword evidence="9" id="KW-0143">Chaperone</keyword>
<dbReference type="PANTHER" id="PTHR11073">
    <property type="entry name" value="CALRETICULIN AND CALNEXIN"/>
    <property type="match status" value="1"/>
</dbReference>
<comment type="subcellular location">
    <subcellularLocation>
        <location evidence="1">Endoplasmic reticulum</location>
    </subcellularLocation>
</comment>
<evidence type="ECO:0000256" key="2">
    <source>
        <dbReference type="ARBA" id="ARBA00010983"/>
    </source>
</evidence>
<dbReference type="InterPro" id="IPR013320">
    <property type="entry name" value="ConA-like_dom_sf"/>
</dbReference>
<feature type="region of interest" description="Disordered" evidence="10">
    <location>
        <begin position="232"/>
        <end position="276"/>
    </location>
</feature>
<dbReference type="PANTHER" id="PTHR11073:SF11">
    <property type="entry name" value="CALNEXIN"/>
    <property type="match status" value="1"/>
</dbReference>
<dbReference type="GO" id="GO:0005783">
    <property type="term" value="C:endoplasmic reticulum"/>
    <property type="evidence" value="ECO:0007669"/>
    <property type="project" value="UniProtKB-SubCell"/>
</dbReference>
<name>A0A3P9HPN4_ORYLA</name>
<sequence length="276" mass="30856">MHQRAALFLLVAAGLLFLNLAPVSRAEGGLEEGLDDDLDVEDELDLGLDVWVRHDVDEAHLLGFQVTYKAPEPVGEHFFAESFDRGTLDGWVLSKAKKDAADEEIAKYDGKWAVEEMKDSKLPGDKGLVLKSRAKHHAISARLLRPFTFDTKPLIVQYEVNFQSGIDCGGAYVKLLTETPELNLTDEPQPDVKEEEEEEEEEEKSPGGFIISTFLRLRPFLLANFCFLPAAEKNDEDDEEEEQNEAADEVRSRSAEPHLLLNSPSKRSVFSAEAGR</sequence>
<reference evidence="11 12" key="2">
    <citation type="submission" date="2017-04" db="EMBL/GenBank/DDBJ databases">
        <title>CpG methylation of centromeres and impact of large insertions on vertebrate speciation.</title>
        <authorList>
            <person name="Ichikawa K."/>
            <person name="Yoshimura J."/>
            <person name="Morishita S."/>
        </authorList>
    </citation>
    <scope>NUCLEOTIDE SEQUENCE</scope>
    <source>
        <strain evidence="11 12">HSOK</strain>
    </source>
</reference>
<keyword evidence="5" id="KW-0430">Lectin</keyword>
<accession>A0A3P9HPN4</accession>
<dbReference type="GO" id="GO:0051082">
    <property type="term" value="F:unfolded protein binding"/>
    <property type="evidence" value="ECO:0007669"/>
    <property type="project" value="InterPro"/>
</dbReference>
<dbReference type="Pfam" id="PF00262">
    <property type="entry name" value="Calreticulin"/>
    <property type="match status" value="1"/>
</dbReference>
<dbReference type="Proteomes" id="UP000265200">
    <property type="component" value="Chromosome 10"/>
</dbReference>
<comment type="similarity">
    <text evidence="2 9">Belongs to the calreticulin family.</text>
</comment>
<feature type="region of interest" description="Disordered" evidence="10">
    <location>
        <begin position="180"/>
        <end position="206"/>
    </location>
</feature>
<dbReference type="GO" id="GO:0030246">
    <property type="term" value="F:carbohydrate binding"/>
    <property type="evidence" value="ECO:0007669"/>
    <property type="project" value="UniProtKB-KW"/>
</dbReference>
<reference evidence="11" key="4">
    <citation type="submission" date="2025-09" db="UniProtKB">
        <authorList>
            <consortium name="Ensembl"/>
        </authorList>
    </citation>
    <scope>IDENTIFICATION</scope>
    <source>
        <strain evidence="11">HSOK</strain>
    </source>
</reference>
<dbReference type="SUPFAM" id="SSF49899">
    <property type="entry name" value="Concanavalin A-like lectins/glucanases"/>
    <property type="match status" value="1"/>
</dbReference>
<proteinExistence type="inferred from homology"/>
<evidence type="ECO:0000256" key="10">
    <source>
        <dbReference type="SAM" id="MobiDB-lite"/>
    </source>
</evidence>
<dbReference type="AlphaFoldDB" id="A0A3P9HPN4"/>
<keyword evidence="8" id="KW-0106">Calcium</keyword>
<dbReference type="InterPro" id="IPR001580">
    <property type="entry name" value="Calret/calnex"/>
</dbReference>
<protein>
    <submittedName>
        <fullName evidence="11">Calnexin</fullName>
    </submittedName>
</protein>
<keyword evidence="6" id="KW-0677">Repeat</keyword>
<dbReference type="GO" id="GO:0006457">
    <property type="term" value="P:protein folding"/>
    <property type="evidence" value="ECO:0007669"/>
    <property type="project" value="InterPro"/>
</dbReference>
<evidence type="ECO:0000256" key="8">
    <source>
        <dbReference type="ARBA" id="ARBA00022837"/>
    </source>
</evidence>
<keyword evidence="7 9" id="KW-0256">Endoplasmic reticulum</keyword>
<dbReference type="Gene3D" id="2.60.120.200">
    <property type="match status" value="1"/>
</dbReference>
<dbReference type="GO" id="GO:0005509">
    <property type="term" value="F:calcium ion binding"/>
    <property type="evidence" value="ECO:0007669"/>
    <property type="project" value="InterPro"/>
</dbReference>
<reference key="1">
    <citation type="journal article" date="2007" name="Nature">
        <title>The medaka draft genome and insights into vertebrate genome evolution.</title>
        <authorList>
            <person name="Kasahara M."/>
            <person name="Naruse K."/>
            <person name="Sasaki S."/>
            <person name="Nakatani Y."/>
            <person name="Qu W."/>
            <person name="Ahsan B."/>
            <person name="Yamada T."/>
            <person name="Nagayasu Y."/>
            <person name="Doi K."/>
            <person name="Kasai Y."/>
            <person name="Jindo T."/>
            <person name="Kobayashi D."/>
            <person name="Shimada A."/>
            <person name="Toyoda A."/>
            <person name="Kuroki Y."/>
            <person name="Fujiyama A."/>
            <person name="Sasaki T."/>
            <person name="Shimizu A."/>
            <person name="Asakawa S."/>
            <person name="Shimizu N."/>
            <person name="Hashimoto S."/>
            <person name="Yang J."/>
            <person name="Lee Y."/>
            <person name="Matsushima K."/>
            <person name="Sugano S."/>
            <person name="Sakaizumi M."/>
            <person name="Narita T."/>
            <person name="Ohishi K."/>
            <person name="Haga S."/>
            <person name="Ohta F."/>
            <person name="Nomoto H."/>
            <person name="Nogata K."/>
            <person name="Morishita T."/>
            <person name="Endo T."/>
            <person name="Shin-I T."/>
            <person name="Takeda H."/>
            <person name="Morishita S."/>
            <person name="Kohara Y."/>
        </authorList>
    </citation>
    <scope>NUCLEOTIDE SEQUENCE [LARGE SCALE GENOMIC DNA]</scope>
    <source>
        <strain>Hd-rR</strain>
    </source>
</reference>
<reference evidence="11" key="3">
    <citation type="submission" date="2025-08" db="UniProtKB">
        <authorList>
            <consortium name="Ensembl"/>
        </authorList>
    </citation>
    <scope>IDENTIFICATION</scope>
    <source>
        <strain evidence="11">HSOK</strain>
    </source>
</reference>
<keyword evidence="4 9" id="KW-0732">Signal</keyword>
<dbReference type="Ensembl" id="ENSORLT00015016124.1">
    <property type="protein sequence ID" value="ENSORLP00015009725.1"/>
    <property type="gene ID" value="ENSORLG00015010524.1"/>
</dbReference>